<dbReference type="InterPro" id="IPR008248">
    <property type="entry name" value="CheB-like"/>
</dbReference>
<comment type="PTM">
    <text evidence="5">Phosphorylated by CheA. Phosphorylation of the N-terminal regulatory domain activates the methylesterase activity.</text>
</comment>
<evidence type="ECO:0000259" key="8">
    <source>
        <dbReference type="PROSITE" id="PS50110"/>
    </source>
</evidence>
<dbReference type="PANTHER" id="PTHR42872">
    <property type="entry name" value="PROTEIN-GLUTAMATE METHYLESTERASE/PROTEIN-GLUTAMINE GLUTAMINASE"/>
    <property type="match status" value="1"/>
</dbReference>
<evidence type="ECO:0000256" key="6">
    <source>
        <dbReference type="PROSITE-ProRule" id="PRU00050"/>
    </source>
</evidence>
<dbReference type="GO" id="GO:0008984">
    <property type="term" value="F:protein-glutamate methylesterase activity"/>
    <property type="evidence" value="ECO:0007669"/>
    <property type="project" value="UniProtKB-UniRule"/>
</dbReference>
<dbReference type="CDD" id="cd17541">
    <property type="entry name" value="REC_CheB-like"/>
    <property type="match status" value="1"/>
</dbReference>
<dbReference type="Gene3D" id="3.40.50.2300">
    <property type="match status" value="1"/>
</dbReference>
<dbReference type="HAMAP" id="MF_00099">
    <property type="entry name" value="CheB_chemtxs"/>
    <property type="match status" value="1"/>
</dbReference>
<keyword evidence="3 5" id="KW-0378">Hydrolase</keyword>
<dbReference type="SMART" id="SM00448">
    <property type="entry name" value="REC"/>
    <property type="match status" value="1"/>
</dbReference>
<feature type="modified residue" description="4-aspartylphosphate" evidence="5 7">
    <location>
        <position position="57"/>
    </location>
</feature>
<dbReference type="EC" id="3.1.1.61" evidence="5"/>
<evidence type="ECO:0000259" key="9">
    <source>
        <dbReference type="PROSITE" id="PS50122"/>
    </source>
</evidence>
<dbReference type="Pfam" id="PF01339">
    <property type="entry name" value="CheB_methylest"/>
    <property type="match status" value="1"/>
</dbReference>
<evidence type="ECO:0000256" key="5">
    <source>
        <dbReference type="HAMAP-Rule" id="MF_00099"/>
    </source>
</evidence>
<name>A0AAU6V9W5_UNCXX</name>
<evidence type="ECO:0000256" key="7">
    <source>
        <dbReference type="PROSITE-ProRule" id="PRU00169"/>
    </source>
</evidence>
<proteinExistence type="inferred from homology"/>
<dbReference type="InterPro" id="IPR000673">
    <property type="entry name" value="Sig_transdc_resp-reg_Me-estase"/>
</dbReference>
<evidence type="ECO:0000256" key="2">
    <source>
        <dbReference type="ARBA" id="ARBA00022500"/>
    </source>
</evidence>
<keyword evidence="5 7" id="KW-0597">Phosphoprotein</keyword>
<dbReference type="SUPFAM" id="SSF52738">
    <property type="entry name" value="Methylesterase CheB, C-terminal domain"/>
    <property type="match status" value="1"/>
</dbReference>
<dbReference type="InterPro" id="IPR001789">
    <property type="entry name" value="Sig_transdc_resp-reg_receiver"/>
</dbReference>
<dbReference type="Pfam" id="PF00072">
    <property type="entry name" value="Response_reg"/>
    <property type="match status" value="1"/>
</dbReference>
<feature type="domain" description="CheB-type methylesterase" evidence="9">
    <location>
        <begin position="145"/>
        <end position="342"/>
    </location>
</feature>
<feature type="active site" evidence="5 6">
    <location>
        <position position="284"/>
    </location>
</feature>
<dbReference type="Gene3D" id="3.40.50.180">
    <property type="entry name" value="Methylesterase CheB, C-terminal domain"/>
    <property type="match status" value="1"/>
</dbReference>
<feature type="active site" evidence="5 6">
    <location>
        <position position="162"/>
    </location>
</feature>
<comment type="domain">
    <text evidence="5">Contains a C-terminal catalytic domain, and an N-terminal region which modulates catalytic activity.</text>
</comment>
<dbReference type="InterPro" id="IPR035909">
    <property type="entry name" value="CheB_C"/>
</dbReference>
<dbReference type="GO" id="GO:0050568">
    <property type="term" value="F:protein-glutamine glutaminase activity"/>
    <property type="evidence" value="ECO:0007669"/>
    <property type="project" value="UniProtKB-UniRule"/>
</dbReference>
<comment type="catalytic activity">
    <reaction evidence="4 5">
        <text>[protein]-L-glutamate 5-O-methyl ester + H2O = L-glutamyl-[protein] + methanol + H(+)</text>
        <dbReference type="Rhea" id="RHEA:23236"/>
        <dbReference type="Rhea" id="RHEA-COMP:10208"/>
        <dbReference type="Rhea" id="RHEA-COMP:10311"/>
        <dbReference type="ChEBI" id="CHEBI:15377"/>
        <dbReference type="ChEBI" id="CHEBI:15378"/>
        <dbReference type="ChEBI" id="CHEBI:17790"/>
        <dbReference type="ChEBI" id="CHEBI:29973"/>
        <dbReference type="ChEBI" id="CHEBI:82795"/>
        <dbReference type="EC" id="3.1.1.61"/>
    </reaction>
</comment>
<organism evidence="10">
    <name type="scientific">bacterium 19NY03SH02</name>
    <dbReference type="NCBI Taxonomy" id="2920631"/>
    <lineage>
        <taxon>Bacteria</taxon>
    </lineage>
</organism>
<gene>
    <name evidence="5" type="primary">cheB</name>
    <name evidence="10" type="ORF">MRN14_00475</name>
</gene>
<evidence type="ECO:0000256" key="4">
    <source>
        <dbReference type="ARBA" id="ARBA00048267"/>
    </source>
</evidence>
<evidence type="ECO:0000256" key="3">
    <source>
        <dbReference type="ARBA" id="ARBA00022801"/>
    </source>
</evidence>
<feature type="domain" description="Response regulatory" evidence="8">
    <location>
        <begin position="6"/>
        <end position="123"/>
    </location>
</feature>
<feature type="active site" evidence="5 6">
    <location>
        <position position="188"/>
    </location>
</feature>
<dbReference type="SUPFAM" id="SSF52172">
    <property type="entry name" value="CheY-like"/>
    <property type="match status" value="1"/>
</dbReference>
<comment type="subcellular location">
    <subcellularLocation>
        <location evidence="5">Cytoplasm</location>
    </subcellularLocation>
</comment>
<dbReference type="AlphaFoldDB" id="A0AAU6V9W5"/>
<reference evidence="10" key="1">
    <citation type="submission" date="2022-03" db="EMBL/GenBank/DDBJ databases">
        <title>Sea Food Isolates.</title>
        <authorList>
            <person name="Li c."/>
        </authorList>
    </citation>
    <scope>NUCLEOTIDE SEQUENCE</scope>
    <source>
        <strain evidence="10">19NY03SH02</strain>
    </source>
</reference>
<dbReference type="PROSITE" id="PS50122">
    <property type="entry name" value="CHEB"/>
    <property type="match status" value="1"/>
</dbReference>
<dbReference type="EC" id="3.5.1.44" evidence="5"/>
<protein>
    <recommendedName>
        <fullName evidence="5">Protein-glutamate methylesterase/protein-glutamine glutaminase</fullName>
        <ecNumber evidence="5">3.1.1.61</ecNumber>
        <ecNumber evidence="5">3.5.1.44</ecNumber>
    </recommendedName>
</protein>
<dbReference type="PANTHER" id="PTHR42872:SF6">
    <property type="entry name" value="PROTEIN-GLUTAMATE METHYLESTERASE_PROTEIN-GLUTAMINE GLUTAMINASE"/>
    <property type="match status" value="1"/>
</dbReference>
<dbReference type="GO" id="GO:0006935">
    <property type="term" value="P:chemotaxis"/>
    <property type="evidence" value="ECO:0007669"/>
    <property type="project" value="UniProtKB-UniRule"/>
</dbReference>
<evidence type="ECO:0000256" key="1">
    <source>
        <dbReference type="ARBA" id="ARBA00022490"/>
    </source>
</evidence>
<sequence length="342" mass="36647">MLIMVKVLIVDDSALVRQLLSHMLSQAQDIDVVGCAEDPYEAREMIKALQPDVLTLDVEMPKMDGLAFLRNLMRLRPMPVVMVSSLTERGADVTLEALSLGAVDFIAKPKQDLTNRLLDYQQELIDKVHLAAASHVPPQQGSTAPLNGDAKLKNRIIAIGASTGGTEAIQRVVAPLPANTPPIVIAQHIPAAFSASFARRLNQHARMEVIEAQGGERLSQGVAYLAPGHAHLVLERRGAHIYTRLLDTETVNRHKPSVDVLFNSIAEIAAKSAIGVILTGMGKDGAAGLLKMHQAGAHTIAQDESSSVVWGMPGSAVALNACNEQLPLANIPARLLKLLTTP</sequence>
<evidence type="ECO:0000313" key="10">
    <source>
        <dbReference type="EMBL" id="XAG83047.1"/>
    </source>
</evidence>
<comment type="similarity">
    <text evidence="5">Belongs to the CheB family.</text>
</comment>
<dbReference type="InterPro" id="IPR011006">
    <property type="entry name" value="CheY-like_superfamily"/>
</dbReference>
<dbReference type="NCBIfam" id="NF009206">
    <property type="entry name" value="PRK12555.1"/>
    <property type="match status" value="1"/>
</dbReference>
<dbReference type="EMBL" id="CP095354">
    <property type="protein sequence ID" value="XAG83047.1"/>
    <property type="molecule type" value="Genomic_DNA"/>
</dbReference>
<comment type="catalytic activity">
    <reaction evidence="5">
        <text>L-glutaminyl-[protein] + H2O = L-glutamyl-[protein] + NH4(+)</text>
        <dbReference type="Rhea" id="RHEA:16441"/>
        <dbReference type="Rhea" id="RHEA-COMP:10207"/>
        <dbReference type="Rhea" id="RHEA-COMP:10208"/>
        <dbReference type="ChEBI" id="CHEBI:15377"/>
        <dbReference type="ChEBI" id="CHEBI:28938"/>
        <dbReference type="ChEBI" id="CHEBI:29973"/>
        <dbReference type="ChEBI" id="CHEBI:30011"/>
        <dbReference type="EC" id="3.5.1.44"/>
    </reaction>
</comment>
<dbReference type="PROSITE" id="PS50110">
    <property type="entry name" value="RESPONSE_REGULATORY"/>
    <property type="match status" value="1"/>
</dbReference>
<accession>A0AAU6V9W5</accession>
<dbReference type="CDD" id="cd16432">
    <property type="entry name" value="CheB_Rec"/>
    <property type="match status" value="1"/>
</dbReference>
<dbReference type="PIRSF" id="PIRSF000876">
    <property type="entry name" value="RR_chemtxs_CheB"/>
    <property type="match status" value="1"/>
</dbReference>
<dbReference type="NCBIfam" id="NF001965">
    <property type="entry name" value="PRK00742.1"/>
    <property type="match status" value="1"/>
</dbReference>
<dbReference type="GO" id="GO:0005737">
    <property type="term" value="C:cytoplasm"/>
    <property type="evidence" value="ECO:0007669"/>
    <property type="project" value="UniProtKB-SubCell"/>
</dbReference>
<keyword evidence="2 5" id="KW-0145">Chemotaxis</keyword>
<dbReference type="GO" id="GO:0000156">
    <property type="term" value="F:phosphorelay response regulator activity"/>
    <property type="evidence" value="ECO:0007669"/>
    <property type="project" value="InterPro"/>
</dbReference>
<keyword evidence="1 5" id="KW-0963">Cytoplasm</keyword>
<comment type="function">
    <text evidence="5">Involved in chemotaxis. Part of a chemotaxis signal transduction system that modulates chemotaxis in response to various stimuli. Catalyzes the demethylation of specific methylglutamate residues introduced into the chemoreceptors (methyl-accepting chemotaxis proteins or MCP) by CheR. Also mediates the irreversible deamidation of specific glutamine residues to glutamic acid.</text>
</comment>